<accession>A0A6P1CUY4</accession>
<name>A0A6P1CUY4_9NOCA</name>
<dbReference type="AlphaFoldDB" id="A0A6P1CUY4"/>
<organism evidence="1 2">
    <name type="scientific">Nocardia cyriacigeorgica</name>
    <dbReference type="NCBI Taxonomy" id="135487"/>
    <lineage>
        <taxon>Bacteria</taxon>
        <taxon>Bacillati</taxon>
        <taxon>Actinomycetota</taxon>
        <taxon>Actinomycetes</taxon>
        <taxon>Mycobacteriales</taxon>
        <taxon>Nocardiaceae</taxon>
        <taxon>Nocardia</taxon>
    </lineage>
</organism>
<sequence length="413" mass="44761">MDEERAPMTTDGGPGEQTADLVVIEDEFGTALVGAEEAIAEFTRQEGFSLPVVAAESGVTVTTLAPRLFGARPVGSAYLVGPSVVESARRARGTTVTYHRMVRDSNGTIRSHARIPAPGGVAAIAPQMAALMALEAAISAQFDQIHEHLDVIEDKVDEVLRLAAAERLGDIYGHHRVLARKARAMADGDALTATDWSSLAGLGPDLEVGVERLRMHASKQAETLDSCLGPGKRAEQLEAMVRKNRLGETLQLLVVAQKSLFLWQRLRLEQVRVTEPEHFEQTIASARNILREQYRADVDLVVGLRELLTTHAVLKTSEAHHKLVSRSLTKHRQELESMLDQFVQARNLQLATWEGRDHATIAEAMIAAKAKAAALATSGRRQLARGGAGIVAWIDPDAKKPAVVDAAEDRGES</sequence>
<comment type="caution">
    <text evidence="1">The sequence shown here is derived from an EMBL/GenBank/DDBJ whole genome shotgun (WGS) entry which is preliminary data.</text>
</comment>
<dbReference type="RefSeq" id="WP_163847841.1">
    <property type="nucleotide sequence ID" value="NZ_JAAGVB010000073.1"/>
</dbReference>
<dbReference type="EMBL" id="JAAGVB010000073">
    <property type="protein sequence ID" value="NEW36379.1"/>
    <property type="molecule type" value="Genomic_DNA"/>
</dbReference>
<gene>
    <name evidence="1" type="ORF">GV791_28020</name>
</gene>
<protein>
    <submittedName>
        <fullName evidence="1">Uncharacterized protein</fullName>
    </submittedName>
</protein>
<proteinExistence type="predicted"/>
<evidence type="ECO:0000313" key="1">
    <source>
        <dbReference type="EMBL" id="NEW36379.1"/>
    </source>
</evidence>
<dbReference type="Proteomes" id="UP000471166">
    <property type="component" value="Unassembled WGS sequence"/>
</dbReference>
<reference evidence="1 2" key="1">
    <citation type="submission" date="2020-01" db="EMBL/GenBank/DDBJ databases">
        <title>Genetics and antimicrobial susceptibilities of Nocardia species isolated from the soil; a comparison with species isolated from humans.</title>
        <authorList>
            <person name="Carrasco G."/>
            <person name="Monzon S."/>
            <person name="Sansegundo M."/>
            <person name="Garcia E."/>
            <person name="Garrido N."/>
            <person name="Medina M.J."/>
            <person name="Villalon P."/>
            <person name="Ramirez-Arocha A.C."/>
            <person name="Jimenez P."/>
            <person name="Cuesta I."/>
            <person name="Valdezate S."/>
        </authorList>
    </citation>
    <scope>NUCLEOTIDE SEQUENCE [LARGE SCALE GENOMIC DNA]</scope>
    <source>
        <strain evidence="1 2">CNM20110626</strain>
    </source>
</reference>
<evidence type="ECO:0000313" key="2">
    <source>
        <dbReference type="Proteomes" id="UP000471166"/>
    </source>
</evidence>